<reference evidence="1 2" key="1">
    <citation type="submission" date="2024-09" db="EMBL/GenBank/DDBJ databases">
        <title>Chromosome-scale assembly of Riccia fluitans.</title>
        <authorList>
            <person name="Paukszto L."/>
            <person name="Sawicki J."/>
            <person name="Karawczyk K."/>
            <person name="Piernik-Szablinska J."/>
            <person name="Szczecinska M."/>
            <person name="Mazdziarz M."/>
        </authorList>
    </citation>
    <scope>NUCLEOTIDE SEQUENCE [LARGE SCALE GENOMIC DNA]</scope>
    <source>
        <strain evidence="1">Rf_01</strain>
        <tissue evidence="1">Aerial parts of the thallus</tissue>
    </source>
</reference>
<dbReference type="AlphaFoldDB" id="A0ABD1XNB4"/>
<gene>
    <name evidence="1" type="ORF">R1flu_028813</name>
</gene>
<organism evidence="1 2">
    <name type="scientific">Riccia fluitans</name>
    <dbReference type="NCBI Taxonomy" id="41844"/>
    <lineage>
        <taxon>Eukaryota</taxon>
        <taxon>Viridiplantae</taxon>
        <taxon>Streptophyta</taxon>
        <taxon>Embryophyta</taxon>
        <taxon>Marchantiophyta</taxon>
        <taxon>Marchantiopsida</taxon>
        <taxon>Marchantiidae</taxon>
        <taxon>Marchantiales</taxon>
        <taxon>Ricciaceae</taxon>
        <taxon>Riccia</taxon>
    </lineage>
</organism>
<name>A0ABD1XNB4_9MARC</name>
<sequence length="155" mass="17970">MSLNRITVSRDEIRSLEGCRPEAFRFEFGTRLDPSSITFCVNREVDPRRGKANIVIFDRYGWQYVDGIEESFESTMTFLRKEVLLRKKMEIADIQIMDVQAIAEREGIPLDDPDTPLWKIKYKAFIQITLKWGEHRVVFGNLLNTLHGTICISGV</sequence>
<evidence type="ECO:0000313" key="1">
    <source>
        <dbReference type="EMBL" id="KAL2610240.1"/>
    </source>
</evidence>
<evidence type="ECO:0000313" key="2">
    <source>
        <dbReference type="Proteomes" id="UP001605036"/>
    </source>
</evidence>
<accession>A0ABD1XNB4</accession>
<proteinExistence type="predicted"/>
<dbReference type="Proteomes" id="UP001605036">
    <property type="component" value="Unassembled WGS sequence"/>
</dbReference>
<protein>
    <submittedName>
        <fullName evidence="1">Uncharacterized protein</fullName>
    </submittedName>
</protein>
<comment type="caution">
    <text evidence="1">The sequence shown here is derived from an EMBL/GenBank/DDBJ whole genome shotgun (WGS) entry which is preliminary data.</text>
</comment>
<keyword evidence="2" id="KW-1185">Reference proteome</keyword>
<dbReference type="EMBL" id="JBHFFA010000008">
    <property type="protein sequence ID" value="KAL2610240.1"/>
    <property type="molecule type" value="Genomic_DNA"/>
</dbReference>